<protein>
    <submittedName>
        <fullName evidence="4">Transposase for IS1663</fullName>
    </submittedName>
</protein>
<feature type="coiled-coil region" evidence="1">
    <location>
        <begin position="65"/>
        <end position="129"/>
    </location>
</feature>
<dbReference type="GO" id="GO:0006313">
    <property type="term" value="P:DNA transposition"/>
    <property type="evidence" value="ECO:0007669"/>
    <property type="project" value="InterPro"/>
</dbReference>
<dbReference type="GO" id="GO:0003677">
    <property type="term" value="F:DNA binding"/>
    <property type="evidence" value="ECO:0007669"/>
    <property type="project" value="InterPro"/>
</dbReference>
<dbReference type="InterPro" id="IPR002525">
    <property type="entry name" value="Transp_IS110-like_N"/>
</dbReference>
<organism evidence="4 5">
    <name type="scientific">Burkholderia gladioli (strain BSR3)</name>
    <dbReference type="NCBI Taxonomy" id="999541"/>
    <lineage>
        <taxon>Bacteria</taxon>
        <taxon>Pseudomonadati</taxon>
        <taxon>Pseudomonadota</taxon>
        <taxon>Betaproteobacteria</taxon>
        <taxon>Burkholderiales</taxon>
        <taxon>Burkholderiaceae</taxon>
        <taxon>Burkholderia</taxon>
    </lineage>
</organism>
<dbReference type="HOGENOM" id="CLU_036902_5_0_4"/>
<geneLocation type="plasmid" evidence="4 5">
    <name>bgla_1p</name>
</geneLocation>
<keyword evidence="4" id="KW-0614">Plasmid</keyword>
<proteinExistence type="predicted"/>
<dbReference type="Pfam" id="PF02371">
    <property type="entry name" value="Transposase_20"/>
    <property type="match status" value="1"/>
</dbReference>
<feature type="domain" description="Transposase IS110-like N-terminal" evidence="2">
    <location>
        <begin position="10"/>
        <end position="90"/>
    </location>
</feature>
<dbReference type="NCBIfam" id="NF033542">
    <property type="entry name" value="transpos_IS110"/>
    <property type="match status" value="1"/>
</dbReference>
<keyword evidence="5" id="KW-1185">Reference proteome</keyword>
<name>F2LRL8_BURGS</name>
<gene>
    <name evidence="4" type="ordered locus">bgla_1p1150</name>
</gene>
<dbReference type="AlphaFoldDB" id="F2LRL8"/>
<evidence type="ECO:0000313" key="4">
    <source>
        <dbReference type="EMBL" id="AEA65512.1"/>
    </source>
</evidence>
<dbReference type="Proteomes" id="UP000008316">
    <property type="component" value="Plasmid bgla_1p"/>
</dbReference>
<accession>F2LRL8</accession>
<evidence type="ECO:0000256" key="1">
    <source>
        <dbReference type="SAM" id="Coils"/>
    </source>
</evidence>
<dbReference type="PANTHER" id="PTHR33055:SF3">
    <property type="entry name" value="PUTATIVE TRANSPOSASE FOR IS117-RELATED"/>
    <property type="match status" value="1"/>
</dbReference>
<dbReference type="GO" id="GO:0004803">
    <property type="term" value="F:transposase activity"/>
    <property type="evidence" value="ECO:0007669"/>
    <property type="project" value="InterPro"/>
</dbReference>
<dbReference type="InterPro" id="IPR047650">
    <property type="entry name" value="Transpos_IS110"/>
</dbReference>
<reference evidence="4 5" key="1">
    <citation type="journal article" date="2011" name="J. Bacteriol.">
        <title>Complete genome sequence of Burkholderia gladioli BSR3.</title>
        <authorList>
            <person name="Seo Y.S."/>
            <person name="Lim J."/>
            <person name="Choi B.S."/>
            <person name="Kim H."/>
            <person name="Goo E."/>
            <person name="Lee B."/>
            <person name="Lim J.S."/>
            <person name="Choi I.Y."/>
            <person name="Moon J.S."/>
            <person name="Kim J."/>
            <person name="Hwang I."/>
        </authorList>
    </citation>
    <scope>NUCLEOTIDE SEQUENCE [LARGE SCALE GENOMIC DNA]</scope>
    <source>
        <strain evidence="5">BSR3</strain>
    </source>
</reference>
<dbReference type="Pfam" id="PF01548">
    <property type="entry name" value="DEDD_Tnp_IS110"/>
    <property type="match status" value="1"/>
</dbReference>
<dbReference type="InterPro" id="IPR003346">
    <property type="entry name" value="Transposase_20"/>
</dbReference>
<dbReference type="EMBL" id="CP002601">
    <property type="protein sequence ID" value="AEA65512.1"/>
    <property type="molecule type" value="Genomic_DNA"/>
</dbReference>
<feature type="domain" description="Transposase IS116/IS110/IS902 C-terminal" evidence="3">
    <location>
        <begin position="139"/>
        <end position="221"/>
    </location>
</feature>
<evidence type="ECO:0000259" key="3">
    <source>
        <dbReference type="Pfam" id="PF02371"/>
    </source>
</evidence>
<dbReference type="PANTHER" id="PTHR33055">
    <property type="entry name" value="TRANSPOSASE FOR INSERTION SEQUENCE ELEMENT IS1111A"/>
    <property type="match status" value="1"/>
</dbReference>
<sequence>MRHKLGSPGLHDAGLSVSVVNPAQVRAFATGMGVRTKNDIVDSHVLARFAMHARPMRWSPPAPEARILQALMARREALAQDLQRERNRHEKAEITAPTALVLHSILETIEFLERHLASLQREIDDHIAAHPGLKANLMLLQSIPAVGPQVGRTLLAIMHARHFDSAEQLAAYLGLVPVQRQSGSSIQGPSRLSKAGPAKVRATLYMAAVVAKRYNPHIKALCERLAARGKSTMSILGAAMRKLVHLCFGVLKTRQPYRANYVQSLDGQDGISSKSGAVQKPLPPQPRILTRSRRRLPKTNSAEVIEFRRIACSTRIDSPLMPMRKSTGSRCR</sequence>
<evidence type="ECO:0000259" key="2">
    <source>
        <dbReference type="Pfam" id="PF01548"/>
    </source>
</evidence>
<evidence type="ECO:0000313" key="5">
    <source>
        <dbReference type="Proteomes" id="UP000008316"/>
    </source>
</evidence>
<keyword evidence="1" id="KW-0175">Coiled coil</keyword>
<dbReference type="KEGG" id="bgd:bgla_1p1150"/>